<dbReference type="PANTHER" id="PTHR36156:SF2">
    <property type="entry name" value="CUPIN TYPE-2 DOMAIN-CONTAINING PROTEIN"/>
    <property type="match status" value="1"/>
</dbReference>
<dbReference type="InterPro" id="IPR011051">
    <property type="entry name" value="RmlC_Cupin_sf"/>
</dbReference>
<dbReference type="Pfam" id="PF07883">
    <property type="entry name" value="Cupin_2"/>
    <property type="match status" value="1"/>
</dbReference>
<evidence type="ECO:0000259" key="1">
    <source>
        <dbReference type="Pfam" id="PF07883"/>
    </source>
</evidence>
<dbReference type="OrthoDB" id="713485at2"/>
<dbReference type="EMBL" id="FZOF01000036">
    <property type="protein sequence ID" value="SNT54233.1"/>
    <property type="molecule type" value="Genomic_DNA"/>
</dbReference>
<organism evidence="2 3">
    <name type="scientific">Actinacidiphila glaucinigra</name>
    <dbReference type="NCBI Taxonomy" id="235986"/>
    <lineage>
        <taxon>Bacteria</taxon>
        <taxon>Bacillati</taxon>
        <taxon>Actinomycetota</taxon>
        <taxon>Actinomycetes</taxon>
        <taxon>Kitasatosporales</taxon>
        <taxon>Streptomycetaceae</taxon>
        <taxon>Actinacidiphila</taxon>
    </lineage>
</organism>
<dbReference type="Proteomes" id="UP000198280">
    <property type="component" value="Unassembled WGS sequence"/>
</dbReference>
<dbReference type="SUPFAM" id="SSF51182">
    <property type="entry name" value="RmlC-like cupins"/>
    <property type="match status" value="1"/>
</dbReference>
<dbReference type="InterPro" id="IPR047142">
    <property type="entry name" value="OryJ/VirC-like"/>
</dbReference>
<name>A0A239NIF2_9ACTN</name>
<dbReference type="Gene3D" id="2.60.120.10">
    <property type="entry name" value="Jelly Rolls"/>
    <property type="match status" value="1"/>
</dbReference>
<gene>
    <name evidence="2" type="ORF">SAMN05216252_13663</name>
</gene>
<sequence length="187" mass="20251">MSKLQPFRRIVTGHDISDRAVITQDAPPTRVVEIGGPGGPIFYEVWNTRQTPAVIDRQSGEPAEDGLVLGPPERGTRIRVIDFPPEDDRIRNLTEAEAAAKFGEMGGADAARSAAGAPHPLMHRTQTIDYGIVIEGELTLVLDEGETVVRTGDIVIQRGTNHAWANRSAANCRVAFVLIDGQYTDGL</sequence>
<keyword evidence="3" id="KW-1185">Reference proteome</keyword>
<dbReference type="AlphaFoldDB" id="A0A239NIF2"/>
<dbReference type="PANTHER" id="PTHR36156">
    <property type="entry name" value="SLR2101 PROTEIN"/>
    <property type="match status" value="1"/>
</dbReference>
<dbReference type="InterPro" id="IPR014710">
    <property type="entry name" value="RmlC-like_jellyroll"/>
</dbReference>
<reference evidence="2 3" key="1">
    <citation type="submission" date="2017-06" db="EMBL/GenBank/DDBJ databases">
        <authorList>
            <person name="Kim H.J."/>
            <person name="Triplett B.A."/>
        </authorList>
    </citation>
    <scope>NUCLEOTIDE SEQUENCE [LARGE SCALE GENOMIC DNA]</scope>
    <source>
        <strain evidence="2 3">CGMCC 4.1858</strain>
    </source>
</reference>
<evidence type="ECO:0000313" key="2">
    <source>
        <dbReference type="EMBL" id="SNT54233.1"/>
    </source>
</evidence>
<protein>
    <submittedName>
        <fullName evidence="2">Cupin domain-containing protein</fullName>
    </submittedName>
</protein>
<accession>A0A239NIF2</accession>
<evidence type="ECO:0000313" key="3">
    <source>
        <dbReference type="Proteomes" id="UP000198280"/>
    </source>
</evidence>
<proteinExistence type="predicted"/>
<dbReference type="InterPro" id="IPR013096">
    <property type="entry name" value="Cupin_2"/>
</dbReference>
<feature type="domain" description="Cupin type-2" evidence="1">
    <location>
        <begin position="116"/>
        <end position="177"/>
    </location>
</feature>
<dbReference type="CDD" id="cd02231">
    <property type="entry name" value="cupin_BLL6423-like"/>
    <property type="match status" value="1"/>
</dbReference>